<evidence type="ECO:0000313" key="3">
    <source>
        <dbReference type="Proteomes" id="UP000245207"/>
    </source>
</evidence>
<name>A0A2U1MZ18_ARTAN</name>
<protein>
    <submittedName>
        <fullName evidence="2">Uncharacterized protein</fullName>
    </submittedName>
</protein>
<dbReference type="OrthoDB" id="1732550at2759"/>
<evidence type="ECO:0000256" key="1">
    <source>
        <dbReference type="SAM" id="Phobius"/>
    </source>
</evidence>
<sequence length="106" mass="11423">MGHSNIWNSHPKLYGPDSVLLYAKNVSCLVMYYCYASYAMFAVCVVTHMDSSGSMDSCAAGNASTATPRKLVSSSTVNQSMAGPFEDCRFHFGVLCLGTVGNGWTF</sequence>
<comment type="caution">
    <text evidence="2">The sequence shown here is derived from an EMBL/GenBank/DDBJ whole genome shotgun (WGS) entry which is preliminary data.</text>
</comment>
<dbReference type="Proteomes" id="UP000245207">
    <property type="component" value="Unassembled WGS sequence"/>
</dbReference>
<evidence type="ECO:0000313" key="2">
    <source>
        <dbReference type="EMBL" id="PWA66466.1"/>
    </source>
</evidence>
<keyword evidence="3" id="KW-1185">Reference proteome</keyword>
<reference evidence="2 3" key="1">
    <citation type="journal article" date="2018" name="Mol. Plant">
        <title>The genome of Artemisia annua provides insight into the evolution of Asteraceae family and artemisinin biosynthesis.</title>
        <authorList>
            <person name="Shen Q."/>
            <person name="Zhang L."/>
            <person name="Liao Z."/>
            <person name="Wang S."/>
            <person name="Yan T."/>
            <person name="Shi P."/>
            <person name="Liu M."/>
            <person name="Fu X."/>
            <person name="Pan Q."/>
            <person name="Wang Y."/>
            <person name="Lv Z."/>
            <person name="Lu X."/>
            <person name="Zhang F."/>
            <person name="Jiang W."/>
            <person name="Ma Y."/>
            <person name="Chen M."/>
            <person name="Hao X."/>
            <person name="Li L."/>
            <person name="Tang Y."/>
            <person name="Lv G."/>
            <person name="Zhou Y."/>
            <person name="Sun X."/>
            <person name="Brodelius P.E."/>
            <person name="Rose J.K.C."/>
            <person name="Tang K."/>
        </authorList>
    </citation>
    <scope>NUCLEOTIDE SEQUENCE [LARGE SCALE GENOMIC DNA]</scope>
    <source>
        <strain evidence="3">cv. Huhao1</strain>
        <tissue evidence="2">Leaf</tissue>
    </source>
</reference>
<proteinExistence type="predicted"/>
<dbReference type="EMBL" id="PKPP01004018">
    <property type="protein sequence ID" value="PWA66466.1"/>
    <property type="molecule type" value="Genomic_DNA"/>
</dbReference>
<dbReference type="AlphaFoldDB" id="A0A2U1MZ18"/>
<accession>A0A2U1MZ18</accession>
<gene>
    <name evidence="2" type="ORF">CTI12_AA327020</name>
</gene>
<keyword evidence="1" id="KW-0812">Transmembrane</keyword>
<keyword evidence="1" id="KW-0472">Membrane</keyword>
<feature type="transmembrane region" description="Helical" evidence="1">
    <location>
        <begin position="20"/>
        <end position="46"/>
    </location>
</feature>
<organism evidence="2 3">
    <name type="scientific">Artemisia annua</name>
    <name type="common">Sweet wormwood</name>
    <dbReference type="NCBI Taxonomy" id="35608"/>
    <lineage>
        <taxon>Eukaryota</taxon>
        <taxon>Viridiplantae</taxon>
        <taxon>Streptophyta</taxon>
        <taxon>Embryophyta</taxon>
        <taxon>Tracheophyta</taxon>
        <taxon>Spermatophyta</taxon>
        <taxon>Magnoliopsida</taxon>
        <taxon>eudicotyledons</taxon>
        <taxon>Gunneridae</taxon>
        <taxon>Pentapetalae</taxon>
        <taxon>asterids</taxon>
        <taxon>campanulids</taxon>
        <taxon>Asterales</taxon>
        <taxon>Asteraceae</taxon>
        <taxon>Asteroideae</taxon>
        <taxon>Anthemideae</taxon>
        <taxon>Artemisiinae</taxon>
        <taxon>Artemisia</taxon>
    </lineage>
</organism>
<keyword evidence="1" id="KW-1133">Transmembrane helix</keyword>